<comment type="caution">
    <text evidence="1">The sequence shown here is derived from an EMBL/GenBank/DDBJ whole genome shotgun (WGS) entry which is preliminary data.</text>
</comment>
<dbReference type="InterPro" id="IPR035965">
    <property type="entry name" value="PAS-like_dom_sf"/>
</dbReference>
<sequence>MSEAEGKFLDALYQGVSDSGQLTLALGLIQSMFGCRSAVLVMVDARDPTASFVETSGTLQQSLQLYVEKYAQIDPAPARFLALPAGRAMTTNEMFTPEERAVDPFYIEFFKPIGLIETLGGPLYSDDGNFAMIALMRGDDRPPFDDEEAAYLERLMPHIARALQLRRTFFRMDSRNVGLQATLDRLQAGLMLLAADGEVLFVNAAMHALTRQSDGFVLGRMGKPLVTNTEARRRFDALLISVGAGGSGGVVSVPRTKGRDYAVLVAPSPASAVQSDWERGGPRGAIVVVHDPDSGSANTSEILEQGLGLSKGAARLVAALAADHDLKTFAESEGVTIHTARFHLRSALSRTGAKTQAEVVRIAVRLLRDFALADPHPVQPMP</sequence>
<reference evidence="1 2" key="1">
    <citation type="submission" date="2012-04" db="EMBL/GenBank/DDBJ databases">
        <title>The Genome Sequence of Afipia clevelandensis ATCC 49720.</title>
        <authorList>
            <consortium name="The Broad Institute Genome Sequencing Platform"/>
            <person name="Earl A."/>
            <person name="Ward D."/>
            <person name="Feldgarden M."/>
            <person name="Gevers D."/>
            <person name="Huys G."/>
            <person name="Walker B."/>
            <person name="Young S.K."/>
            <person name="Zeng Q."/>
            <person name="Gargeya S."/>
            <person name="Fitzgerald M."/>
            <person name="Haas B."/>
            <person name="Abouelleil A."/>
            <person name="Alvarado L."/>
            <person name="Arachchi H.M."/>
            <person name="Berlin A."/>
            <person name="Chapman S.B."/>
            <person name="Goldberg J."/>
            <person name="Griggs A."/>
            <person name="Gujja S."/>
            <person name="Hansen M."/>
            <person name="Howarth C."/>
            <person name="Imamovic A."/>
            <person name="Larimer J."/>
            <person name="McCowen C."/>
            <person name="Montmayeur A."/>
            <person name="Murphy C."/>
            <person name="Neiman D."/>
            <person name="Pearson M."/>
            <person name="Priest M."/>
            <person name="Roberts A."/>
            <person name="Saif S."/>
            <person name="Shea T."/>
            <person name="Sisk P."/>
            <person name="Sykes S."/>
            <person name="Wortman J."/>
            <person name="Nusbaum C."/>
            <person name="Birren B."/>
        </authorList>
    </citation>
    <scope>NUCLEOTIDE SEQUENCE [LARGE SCALE GENOMIC DNA]</scope>
    <source>
        <strain evidence="1 2">ATCC 49720</strain>
    </source>
</reference>
<dbReference type="HOGENOM" id="CLU_037939_5_1_5"/>
<dbReference type="GO" id="GO:0006355">
    <property type="term" value="P:regulation of DNA-templated transcription"/>
    <property type="evidence" value="ECO:0007669"/>
    <property type="project" value="InterPro"/>
</dbReference>
<keyword evidence="2" id="KW-1185">Reference proteome</keyword>
<name>K8PDG9_9BRAD</name>
<organism evidence="1 2">
    <name type="scientific">Afipia clevelandensis ATCC 49720</name>
    <dbReference type="NCBI Taxonomy" id="883079"/>
    <lineage>
        <taxon>Bacteria</taxon>
        <taxon>Pseudomonadati</taxon>
        <taxon>Pseudomonadota</taxon>
        <taxon>Alphaproteobacteria</taxon>
        <taxon>Hyphomicrobiales</taxon>
        <taxon>Nitrobacteraceae</taxon>
        <taxon>Afipia</taxon>
    </lineage>
</organism>
<dbReference type="GO" id="GO:0003677">
    <property type="term" value="F:DNA binding"/>
    <property type="evidence" value="ECO:0007669"/>
    <property type="project" value="InterPro"/>
</dbReference>
<dbReference type="EMBL" id="AGWY01000007">
    <property type="protein sequence ID" value="EKS37645.1"/>
    <property type="molecule type" value="Genomic_DNA"/>
</dbReference>
<gene>
    <name evidence="1" type="ORF">HMPREF9696_01595</name>
</gene>
<dbReference type="OrthoDB" id="6697591at2"/>
<proteinExistence type="predicted"/>
<dbReference type="SUPFAM" id="SSF55781">
    <property type="entry name" value="GAF domain-like"/>
    <property type="match status" value="1"/>
</dbReference>
<accession>K8PDG9</accession>
<dbReference type="AlphaFoldDB" id="K8PDG9"/>
<dbReference type="SUPFAM" id="SSF46894">
    <property type="entry name" value="C-terminal effector domain of the bipartite response regulators"/>
    <property type="match status" value="1"/>
</dbReference>
<dbReference type="SUPFAM" id="SSF55785">
    <property type="entry name" value="PYP-like sensor domain (PAS domain)"/>
    <property type="match status" value="1"/>
</dbReference>
<evidence type="ECO:0000313" key="1">
    <source>
        <dbReference type="EMBL" id="EKS37645.1"/>
    </source>
</evidence>
<dbReference type="InterPro" id="IPR016032">
    <property type="entry name" value="Sig_transdc_resp-reg_C-effctor"/>
</dbReference>
<evidence type="ECO:0008006" key="3">
    <source>
        <dbReference type="Google" id="ProtNLM"/>
    </source>
</evidence>
<dbReference type="Proteomes" id="UP000001095">
    <property type="component" value="Unassembled WGS sequence"/>
</dbReference>
<evidence type="ECO:0000313" key="2">
    <source>
        <dbReference type="Proteomes" id="UP000001095"/>
    </source>
</evidence>
<dbReference type="PROSITE" id="PS51257">
    <property type="entry name" value="PROKAR_LIPOPROTEIN"/>
    <property type="match status" value="1"/>
</dbReference>
<dbReference type="RefSeq" id="WP_002712461.1">
    <property type="nucleotide sequence ID" value="NZ_KB375281.1"/>
</dbReference>
<dbReference type="PATRIC" id="fig|883079.3.peg.1623"/>
<protein>
    <recommendedName>
        <fullName evidence="3">HTH luxR-type domain-containing protein</fullName>
    </recommendedName>
</protein>